<accession>A0A9D7SA22</accession>
<dbReference type="AlphaFoldDB" id="A0A9D7SA22"/>
<dbReference type="EMBL" id="JADKFW010000013">
    <property type="protein sequence ID" value="MBK9718770.1"/>
    <property type="molecule type" value="Genomic_DNA"/>
</dbReference>
<protein>
    <submittedName>
        <fullName evidence="2">NAD-dependent epimerase/dehydratase family protein</fullName>
    </submittedName>
</protein>
<reference evidence="2 3" key="1">
    <citation type="submission" date="2020-10" db="EMBL/GenBank/DDBJ databases">
        <title>Connecting structure to function with the recovery of over 1000 high-quality activated sludge metagenome-assembled genomes encoding full-length rRNA genes using long-read sequencing.</title>
        <authorList>
            <person name="Singleton C.M."/>
            <person name="Petriglieri F."/>
            <person name="Kristensen J.M."/>
            <person name="Kirkegaard R.H."/>
            <person name="Michaelsen T.Y."/>
            <person name="Andersen M.H."/>
            <person name="Karst S.M."/>
            <person name="Dueholm M.S."/>
            <person name="Nielsen P.H."/>
            <person name="Albertsen M."/>
        </authorList>
    </citation>
    <scope>NUCLEOTIDE SEQUENCE [LARGE SCALE GENOMIC DNA]</scope>
    <source>
        <strain evidence="2">Ribe_18-Q3-R11-54_BAT3C.373</strain>
    </source>
</reference>
<proteinExistence type="predicted"/>
<name>A0A9D7SA22_9BACT</name>
<dbReference type="Proteomes" id="UP000808349">
    <property type="component" value="Unassembled WGS sequence"/>
</dbReference>
<gene>
    <name evidence="2" type="ORF">IPO85_14885</name>
</gene>
<evidence type="ECO:0000313" key="2">
    <source>
        <dbReference type="EMBL" id="MBK9718770.1"/>
    </source>
</evidence>
<feature type="domain" description="NAD-dependent epimerase/dehydratase" evidence="1">
    <location>
        <begin position="3"/>
        <end position="223"/>
    </location>
</feature>
<organism evidence="2 3">
    <name type="scientific">Candidatus Defluviibacterium haderslevense</name>
    <dbReference type="NCBI Taxonomy" id="2981993"/>
    <lineage>
        <taxon>Bacteria</taxon>
        <taxon>Pseudomonadati</taxon>
        <taxon>Bacteroidota</taxon>
        <taxon>Saprospiria</taxon>
        <taxon>Saprospirales</taxon>
        <taxon>Saprospiraceae</taxon>
        <taxon>Candidatus Defluviibacterium</taxon>
    </lineage>
</organism>
<dbReference type="PANTHER" id="PTHR48079">
    <property type="entry name" value="PROTEIN YEEZ"/>
    <property type="match status" value="1"/>
</dbReference>
<dbReference type="InterPro" id="IPR001509">
    <property type="entry name" value="Epimerase_deHydtase"/>
</dbReference>
<dbReference type="PANTHER" id="PTHR48079:SF6">
    <property type="entry name" value="NAD(P)-BINDING DOMAIN-CONTAINING PROTEIN-RELATED"/>
    <property type="match status" value="1"/>
</dbReference>
<dbReference type="Pfam" id="PF01370">
    <property type="entry name" value="Epimerase"/>
    <property type="match status" value="1"/>
</dbReference>
<evidence type="ECO:0000259" key="1">
    <source>
        <dbReference type="Pfam" id="PF01370"/>
    </source>
</evidence>
<dbReference type="InterPro" id="IPR051783">
    <property type="entry name" value="NAD(P)-dependent_oxidoreduct"/>
</dbReference>
<dbReference type="SUPFAM" id="SSF51735">
    <property type="entry name" value="NAD(P)-binding Rossmann-fold domains"/>
    <property type="match status" value="1"/>
</dbReference>
<sequence>MHITVTGATGHIGNNMIRQLLQDGFEVRAVYRNSDKSRIFDSLNLEHCTGDILDSEFVKEAFHNTDAVIHLAGIISIAGDPDGKVHRTNTIGVMNVVNACKFQKVKRLIHFSSIHAFKLDIQIGGVMDESMPSADNTCMAYDHSKAAGEAFVIEAIRNGLDAYILHPTGVIGPHDYFNALSGIFLKKLFSGTLPALLNGGFDWVDVRDICIATGHILKLDENKTTNILSRRFILSGHFATLKDIATRCSKISIKRQPRLVFSKSLAKFGLPFIKVWAKISGSAPIYTLESINTLMDHEVHFSHQKALLEIDYHPRTLDDTLQDCYQWYKENGMI</sequence>
<dbReference type="GO" id="GO:0004029">
    <property type="term" value="F:aldehyde dehydrogenase (NAD+) activity"/>
    <property type="evidence" value="ECO:0007669"/>
    <property type="project" value="TreeGrafter"/>
</dbReference>
<evidence type="ECO:0000313" key="3">
    <source>
        <dbReference type="Proteomes" id="UP000808349"/>
    </source>
</evidence>
<dbReference type="Gene3D" id="3.40.50.720">
    <property type="entry name" value="NAD(P)-binding Rossmann-like Domain"/>
    <property type="match status" value="1"/>
</dbReference>
<dbReference type="InterPro" id="IPR036291">
    <property type="entry name" value="NAD(P)-bd_dom_sf"/>
</dbReference>
<comment type="caution">
    <text evidence="2">The sequence shown here is derived from an EMBL/GenBank/DDBJ whole genome shotgun (WGS) entry which is preliminary data.</text>
</comment>
<dbReference type="GO" id="GO:0005737">
    <property type="term" value="C:cytoplasm"/>
    <property type="evidence" value="ECO:0007669"/>
    <property type="project" value="TreeGrafter"/>
</dbReference>